<feature type="compositionally biased region" description="Polar residues" evidence="2">
    <location>
        <begin position="398"/>
        <end position="422"/>
    </location>
</feature>
<dbReference type="InterPro" id="IPR018829">
    <property type="entry name" value="DUF2433"/>
</dbReference>
<dbReference type="InterPro" id="IPR012677">
    <property type="entry name" value="Nucleotide-bd_a/b_plait_sf"/>
</dbReference>
<feature type="compositionally biased region" description="Low complexity" evidence="2">
    <location>
        <begin position="450"/>
        <end position="462"/>
    </location>
</feature>
<evidence type="ECO:0000313" key="5">
    <source>
        <dbReference type="Proteomes" id="UP000078561"/>
    </source>
</evidence>
<gene>
    <name evidence="4" type="primary">ABSGL_12829.1 scaffold 13518</name>
</gene>
<feature type="region of interest" description="Disordered" evidence="2">
    <location>
        <begin position="536"/>
        <end position="567"/>
    </location>
</feature>
<reference evidence="4" key="1">
    <citation type="submission" date="2016-04" db="EMBL/GenBank/DDBJ databases">
        <authorList>
            <person name="Evans L.H."/>
            <person name="Alamgir A."/>
            <person name="Owens N."/>
            <person name="Weber N.D."/>
            <person name="Virtaneva K."/>
            <person name="Barbian K."/>
            <person name="Babar A."/>
            <person name="Rosenke K."/>
        </authorList>
    </citation>
    <scope>NUCLEOTIDE SEQUENCE [LARGE SCALE GENOMIC DNA]</scope>
    <source>
        <strain evidence="4">CBS 101.48</strain>
    </source>
</reference>
<dbReference type="InterPro" id="IPR029052">
    <property type="entry name" value="Metallo-depent_PP-like"/>
</dbReference>
<dbReference type="SUPFAM" id="SSF56300">
    <property type="entry name" value="Metallo-dependent phosphatases"/>
    <property type="match status" value="1"/>
</dbReference>
<protein>
    <recommendedName>
        <fullName evidence="3">RRM domain-containing protein</fullName>
    </recommendedName>
</protein>
<feature type="compositionally biased region" description="Polar residues" evidence="2">
    <location>
        <begin position="537"/>
        <end position="546"/>
    </location>
</feature>
<dbReference type="PROSITE" id="PS50102">
    <property type="entry name" value="RRM"/>
    <property type="match status" value="1"/>
</dbReference>
<feature type="compositionally biased region" description="Polar residues" evidence="2">
    <location>
        <begin position="558"/>
        <end position="567"/>
    </location>
</feature>
<dbReference type="InterPro" id="IPR052743">
    <property type="entry name" value="Glutaminase_GtaA"/>
</dbReference>
<dbReference type="InterPro" id="IPR000504">
    <property type="entry name" value="RRM_dom"/>
</dbReference>
<dbReference type="PANTHER" id="PTHR31987">
    <property type="entry name" value="GLUTAMINASE A-RELATED"/>
    <property type="match status" value="1"/>
</dbReference>
<dbReference type="EMBL" id="LT554731">
    <property type="protein sequence ID" value="SAM07190.1"/>
    <property type="molecule type" value="Genomic_DNA"/>
</dbReference>
<evidence type="ECO:0000313" key="4">
    <source>
        <dbReference type="EMBL" id="SAM07190.1"/>
    </source>
</evidence>
<name>A0A168RNX1_ABSGL</name>
<dbReference type="PANTHER" id="PTHR31987:SF11">
    <property type="entry name" value="DUF2433 DOMAIN-CONTAINING PROTEIN"/>
    <property type="match status" value="1"/>
</dbReference>
<feature type="domain" description="RRM" evidence="3">
    <location>
        <begin position="467"/>
        <end position="544"/>
    </location>
</feature>
<keyword evidence="5" id="KW-1185">Reference proteome</keyword>
<dbReference type="Gene3D" id="3.30.70.330">
    <property type="match status" value="1"/>
</dbReference>
<keyword evidence="1" id="KW-0694">RNA-binding</keyword>
<dbReference type="SUPFAM" id="SSF54928">
    <property type="entry name" value="RNA-binding domain, RBD"/>
    <property type="match status" value="1"/>
</dbReference>
<proteinExistence type="predicted"/>
<feature type="region of interest" description="Disordered" evidence="2">
    <location>
        <begin position="385"/>
        <end position="462"/>
    </location>
</feature>
<dbReference type="InParanoid" id="A0A168RNX1"/>
<dbReference type="OMA" id="HSLFDNG"/>
<dbReference type="OrthoDB" id="3918848at2759"/>
<organism evidence="4">
    <name type="scientific">Absidia glauca</name>
    <name type="common">Pin mould</name>
    <dbReference type="NCBI Taxonomy" id="4829"/>
    <lineage>
        <taxon>Eukaryota</taxon>
        <taxon>Fungi</taxon>
        <taxon>Fungi incertae sedis</taxon>
        <taxon>Mucoromycota</taxon>
        <taxon>Mucoromycotina</taxon>
        <taxon>Mucoromycetes</taxon>
        <taxon>Mucorales</taxon>
        <taxon>Cunninghamellaceae</taxon>
        <taxon>Absidia</taxon>
    </lineage>
</organism>
<evidence type="ECO:0000256" key="1">
    <source>
        <dbReference type="PROSITE-ProRule" id="PRU00176"/>
    </source>
</evidence>
<sequence>MLRVNESFAQPISEITNRLWALAGNISQLNQLAREANADCIIHTGDFGFYERSSLGRISDRTLKHLIQFSPLIPPYIRSRLNSSPIDQVRRTIDTAAQHPYLSEFPGLLSGEKRLEVPVYTVWGVCEDVNILEKFRSGEYLVPNLYILDEATSYLLDVGGVKLRLFGLGGAVIQHKLFDNGEGTDTIAGGAGMMWTTALQIGELVETAQKLYDPSETRILVTHASPGREGLLAQLSLHLKADFTISAGLHFRYGIVYNEFACQPHQDHYRERLIHSQENFLQLWKTIKDEVEDYVDKHQATLLQHTLDVVDRLPPPLHELGDDASEHSQGSRDEVAFKNLWNFNLPDAALGWIVLNVNNGHVGAEMKSQGFNFTYRRSMSTTASNSSLAHTPYAGSSPALSNSTFPPRNFTSDMYNRLTDLQQPDHGNMSRNPSGGGSHIMDSPISKYDQNNSVSSRRQSSMQRSPYAIFVGGLNNGQVTENDIREFFDPTMVADVRMPVDPETKAPKTHCYVDMVDPIAFENALAKNGQVLKDNKLSINRSTQQPHGDDSRRVRNVRGSSLCPQPK</sequence>
<dbReference type="InterPro" id="IPR035979">
    <property type="entry name" value="RBD_domain_sf"/>
</dbReference>
<evidence type="ECO:0000256" key="2">
    <source>
        <dbReference type="SAM" id="MobiDB-lite"/>
    </source>
</evidence>
<dbReference type="Pfam" id="PF10360">
    <property type="entry name" value="DUF2433"/>
    <property type="match status" value="1"/>
</dbReference>
<dbReference type="Pfam" id="PF00076">
    <property type="entry name" value="RRM_1"/>
    <property type="match status" value="1"/>
</dbReference>
<dbReference type="STRING" id="4829.A0A168RNX1"/>
<accession>A0A168RNX1</accession>
<evidence type="ECO:0000259" key="3">
    <source>
        <dbReference type="PROSITE" id="PS50102"/>
    </source>
</evidence>
<dbReference type="AlphaFoldDB" id="A0A168RNX1"/>
<dbReference type="GO" id="GO:0003723">
    <property type="term" value="F:RNA binding"/>
    <property type="evidence" value="ECO:0007669"/>
    <property type="project" value="UniProtKB-UniRule"/>
</dbReference>
<dbReference type="SMART" id="SM00360">
    <property type="entry name" value="RRM"/>
    <property type="match status" value="1"/>
</dbReference>
<dbReference type="Proteomes" id="UP000078561">
    <property type="component" value="Unassembled WGS sequence"/>
</dbReference>